<dbReference type="GO" id="GO:0003723">
    <property type="term" value="F:RNA binding"/>
    <property type="evidence" value="ECO:0007669"/>
    <property type="project" value="UniProtKB-UniRule"/>
</dbReference>
<reference evidence="2 3" key="1">
    <citation type="journal article" date="2016" name="Nat. Commun.">
        <title>Thousands of microbial genomes shed light on interconnected biogeochemical processes in an aquifer system.</title>
        <authorList>
            <person name="Anantharaman K."/>
            <person name="Brown C.T."/>
            <person name="Hug L.A."/>
            <person name="Sharon I."/>
            <person name="Castelle C.J."/>
            <person name="Probst A.J."/>
            <person name="Thomas B.C."/>
            <person name="Singh A."/>
            <person name="Wilkins M.J."/>
            <person name="Karaoz U."/>
            <person name="Brodie E.L."/>
            <person name="Williams K.H."/>
            <person name="Hubbard S.S."/>
            <person name="Banfield J.F."/>
        </authorList>
    </citation>
    <scope>NUCLEOTIDE SEQUENCE [LARGE SCALE GENOMIC DNA]</scope>
</reference>
<accession>A0A1F6VBT6</accession>
<dbReference type="AlphaFoldDB" id="A0A1F6VBT6"/>
<evidence type="ECO:0000313" key="2">
    <source>
        <dbReference type="EMBL" id="OGI67082.1"/>
    </source>
</evidence>
<feature type="binding site" evidence="1">
    <location>
        <position position="18"/>
    </location>
    <ligand>
        <name>S-adenosyl-L-methionine</name>
        <dbReference type="ChEBI" id="CHEBI:59789"/>
    </ligand>
</feature>
<dbReference type="InterPro" id="IPR029063">
    <property type="entry name" value="SAM-dependent_MTases_sf"/>
</dbReference>
<gene>
    <name evidence="1" type="primary">rlmJ</name>
    <name evidence="2" type="ORF">A2W18_06695</name>
</gene>
<feature type="binding site" evidence="1">
    <location>
        <position position="161"/>
    </location>
    <ligand>
        <name>S-adenosyl-L-methionine</name>
        <dbReference type="ChEBI" id="CHEBI:59789"/>
    </ligand>
</feature>
<keyword evidence="1" id="KW-0949">S-adenosyl-L-methionine</keyword>
<keyword evidence="1" id="KW-0808">Transferase</keyword>
<sequence length="278" mass="31407">MNYRHAFHAGNFADVFKHVVLVRLLKALQNKDKGFAYIETHAGAGRYDLRATESQKTGESRDGVGRLWGAPPNEIDDYVAAVRGVNRGKALRYYPGSPRIARYLMRSQDRMRLCEAEPGEYERLRGEFAGDKQVEVRCGDGYAALKAWLPPPERRGLVLIDPPYESIDEWRRVRAAIKFAVERWPSGIYAVWYPLKVGAPVARLKAGLVAAGLRKVLVAELEVWPNDVPFRLNGCGVLIVNAPWRLDVALEELRKPLTEHLKQGPSAPRTRVEWLVPE</sequence>
<evidence type="ECO:0000313" key="3">
    <source>
        <dbReference type="Proteomes" id="UP000179076"/>
    </source>
</evidence>
<name>A0A1F6VBT6_9PROT</name>
<protein>
    <recommendedName>
        <fullName evidence="1">Ribosomal RNA large subunit methyltransferase J</fullName>
        <ecNumber evidence="1">2.1.1.266</ecNumber>
    </recommendedName>
    <alternativeName>
        <fullName evidence="1">23S rRNA (adenine(2030)-N6)-methyltransferase</fullName>
    </alternativeName>
    <alternativeName>
        <fullName evidence="1">23S rRNA m6A2030 methyltransferase</fullName>
    </alternativeName>
</protein>
<dbReference type="PANTHER" id="PTHR37426:SF1">
    <property type="entry name" value="RIBOSOMAL RNA LARGE SUBUNIT METHYLTRANSFERASE J"/>
    <property type="match status" value="1"/>
</dbReference>
<dbReference type="Proteomes" id="UP000179076">
    <property type="component" value="Unassembled WGS sequence"/>
</dbReference>
<dbReference type="Pfam" id="PF04378">
    <property type="entry name" value="RsmJ"/>
    <property type="match status" value="1"/>
</dbReference>
<keyword evidence="1" id="KW-0489">Methyltransferase</keyword>
<dbReference type="GO" id="GO:0005829">
    <property type="term" value="C:cytosol"/>
    <property type="evidence" value="ECO:0007669"/>
    <property type="project" value="TreeGrafter"/>
</dbReference>
<comment type="catalytic activity">
    <reaction evidence="1">
        <text>adenosine(2030) in 23S rRNA + S-adenosyl-L-methionine = N(6)-methyladenosine(2030) in 23S rRNA + S-adenosyl-L-homocysteine + H(+)</text>
        <dbReference type="Rhea" id="RHEA:43736"/>
        <dbReference type="Rhea" id="RHEA-COMP:10668"/>
        <dbReference type="Rhea" id="RHEA-COMP:10669"/>
        <dbReference type="ChEBI" id="CHEBI:15378"/>
        <dbReference type="ChEBI" id="CHEBI:57856"/>
        <dbReference type="ChEBI" id="CHEBI:59789"/>
        <dbReference type="ChEBI" id="CHEBI:74411"/>
        <dbReference type="ChEBI" id="CHEBI:74449"/>
        <dbReference type="EC" id="2.1.1.266"/>
    </reaction>
</comment>
<feature type="active site" description="Proton acceptor" evidence="1">
    <location>
        <position position="161"/>
    </location>
</feature>
<evidence type="ECO:0000256" key="1">
    <source>
        <dbReference type="HAMAP-Rule" id="MF_00934"/>
    </source>
</evidence>
<organism evidence="2 3">
    <name type="scientific">Candidatus Muproteobacteria bacterium RBG_16_60_9</name>
    <dbReference type="NCBI Taxonomy" id="1817755"/>
    <lineage>
        <taxon>Bacteria</taxon>
        <taxon>Pseudomonadati</taxon>
        <taxon>Pseudomonadota</taxon>
        <taxon>Candidatus Muproteobacteria</taxon>
    </lineage>
</organism>
<feature type="binding site" evidence="1">
    <location>
        <position position="41"/>
    </location>
    <ligand>
        <name>S-adenosyl-L-methionine</name>
        <dbReference type="ChEBI" id="CHEBI:59789"/>
    </ligand>
</feature>
<proteinExistence type="inferred from homology"/>
<keyword evidence="1" id="KW-0694">RNA-binding</keyword>
<dbReference type="GO" id="GO:0070475">
    <property type="term" value="P:rRNA base methylation"/>
    <property type="evidence" value="ECO:0007669"/>
    <property type="project" value="UniProtKB-UniRule"/>
</dbReference>
<dbReference type="EC" id="2.1.1.266" evidence="1"/>
<dbReference type="HAMAP" id="MF_00934">
    <property type="entry name" value="23SrRNA_methyltr_J"/>
    <property type="match status" value="1"/>
</dbReference>
<feature type="site" description="Interaction with substrate rRNA" evidence="1">
    <location>
        <position position="3"/>
    </location>
</feature>
<comment type="subunit">
    <text evidence="1">Monomer.</text>
</comment>
<dbReference type="Gene3D" id="3.40.50.150">
    <property type="entry name" value="Vaccinia Virus protein VP39"/>
    <property type="match status" value="1"/>
</dbReference>
<comment type="function">
    <text evidence="1">Specifically methylates the adenine in position 2030 of 23S rRNA.</text>
</comment>
<comment type="similarity">
    <text evidence="1">Belongs to the RlmJ family.</text>
</comment>
<feature type="binding site" evidence="1">
    <location>
        <position position="97"/>
    </location>
    <ligand>
        <name>S-adenosyl-L-methionine</name>
        <dbReference type="ChEBI" id="CHEBI:59789"/>
    </ligand>
</feature>
<dbReference type="GO" id="GO:0036307">
    <property type="term" value="F:23S rRNA (adenine(2030)-N(6))-methyltransferase activity"/>
    <property type="evidence" value="ECO:0007669"/>
    <property type="project" value="UniProtKB-UniRule"/>
</dbReference>
<dbReference type="EMBL" id="MFSP01000069">
    <property type="protein sequence ID" value="OGI67082.1"/>
    <property type="molecule type" value="Genomic_DNA"/>
</dbReference>
<dbReference type="SUPFAM" id="SSF53335">
    <property type="entry name" value="S-adenosyl-L-methionine-dependent methyltransferases"/>
    <property type="match status" value="1"/>
</dbReference>
<dbReference type="InterPro" id="IPR007473">
    <property type="entry name" value="RlmJ"/>
</dbReference>
<dbReference type="PANTHER" id="PTHR37426">
    <property type="entry name" value="RIBOSOMAL RNA LARGE SUBUNIT METHYLTRANSFERASE J"/>
    <property type="match status" value="1"/>
</dbReference>
<keyword evidence="1" id="KW-0698">rRNA processing</keyword>
<comment type="caution">
    <text evidence="2">The sequence shown here is derived from an EMBL/GenBank/DDBJ whole genome shotgun (WGS) entry which is preliminary data.</text>
</comment>
<feature type="binding site" evidence="1">
    <location>
        <begin position="140"/>
        <end position="141"/>
    </location>
    <ligand>
        <name>S-adenosyl-L-methionine</name>
        <dbReference type="ChEBI" id="CHEBI:59789"/>
    </ligand>
</feature>
<feature type="binding site" evidence="1">
    <location>
        <position position="115"/>
    </location>
    <ligand>
        <name>S-adenosyl-L-methionine</name>
        <dbReference type="ChEBI" id="CHEBI:59789"/>
    </ligand>
</feature>